<name>A0A2W2DYI3_9ACTN</name>
<reference evidence="9 10" key="1">
    <citation type="submission" date="2018-01" db="EMBL/GenBank/DDBJ databases">
        <title>Draft genome sequence of Sphaerisporangium sp. 7K107.</title>
        <authorList>
            <person name="Sahin N."/>
            <person name="Saygin H."/>
            <person name="Ay H."/>
        </authorList>
    </citation>
    <scope>NUCLEOTIDE SEQUENCE [LARGE SCALE GENOMIC DNA]</scope>
    <source>
        <strain evidence="9 10">7K107</strain>
    </source>
</reference>
<accession>A0A2W2DYI3</accession>
<keyword evidence="4 7" id="KW-0413">Isomerase</keyword>
<dbReference type="InterPro" id="IPR036849">
    <property type="entry name" value="Enolase-like_C_sf"/>
</dbReference>
<feature type="non-terminal residue" evidence="9">
    <location>
        <position position="301"/>
    </location>
</feature>
<evidence type="ECO:0000259" key="8">
    <source>
        <dbReference type="SMART" id="SM00922"/>
    </source>
</evidence>
<dbReference type="SUPFAM" id="SSF54826">
    <property type="entry name" value="Enolase N-terminal domain-like"/>
    <property type="match status" value="1"/>
</dbReference>
<dbReference type="InterPro" id="IPR013342">
    <property type="entry name" value="Mandelate_racemase_C"/>
</dbReference>
<keyword evidence="10" id="KW-1185">Reference proteome</keyword>
<dbReference type="PANTHER" id="PTHR48073:SF2">
    <property type="entry name" value="O-SUCCINYLBENZOATE SYNTHASE"/>
    <property type="match status" value="1"/>
</dbReference>
<dbReference type="PANTHER" id="PTHR48073">
    <property type="entry name" value="O-SUCCINYLBENZOATE SYNTHASE-RELATED"/>
    <property type="match status" value="1"/>
</dbReference>
<dbReference type="Pfam" id="PF13378">
    <property type="entry name" value="MR_MLE_C"/>
    <property type="match status" value="1"/>
</dbReference>
<sequence>GWGEAATSWRVTGESPRSVAAAVLGPIADAVTGLAVDDPGAWGRAIETSVVGNAAARSAVDCALWDLAARATDLPLAEFIGGRAAPVRTDMTLSVGTPRDLLERAREHPGFGTLKVKVGGGEHDVEGVESLRRELGPAIVLRVDANQAWTAGQAVEAIRRWEDSGVGLDFVEQPVPAADVEGLAAVRAAVTTPVLADESVWNRRDLRQVIRDGAADAINVKLAKSGGITEARRMIALAAEAGLGVMVGCMMESHVGIAASAALAATFTPIGAQDLDAGLWLTRSPVSGGVEYHGDLVRPSP</sequence>
<feature type="active site" description="Proton acceptor; specific for (R)-substrate epimerization" evidence="5">
    <location>
        <position position="117"/>
    </location>
</feature>
<dbReference type="SFLD" id="SFLDF00009">
    <property type="entry name" value="o-succinylbenzoate_synthase"/>
    <property type="match status" value="1"/>
</dbReference>
<dbReference type="EMBL" id="POUA01000776">
    <property type="protein sequence ID" value="PZG15503.1"/>
    <property type="molecule type" value="Genomic_DNA"/>
</dbReference>
<evidence type="ECO:0000256" key="1">
    <source>
        <dbReference type="ARBA" id="ARBA00008031"/>
    </source>
</evidence>
<dbReference type="InterPro" id="IPR029017">
    <property type="entry name" value="Enolase-like_N"/>
</dbReference>
<dbReference type="GO" id="GO:0046872">
    <property type="term" value="F:metal ion binding"/>
    <property type="evidence" value="ECO:0007669"/>
    <property type="project" value="UniProtKB-KW"/>
</dbReference>
<dbReference type="EC" id="5.1.1.-" evidence="7"/>
<dbReference type="SFLD" id="SFLDS00001">
    <property type="entry name" value="Enolase"/>
    <property type="match status" value="1"/>
</dbReference>
<feature type="binding site" evidence="6">
    <location>
        <position position="172"/>
    </location>
    <ligand>
        <name>Mg(2+)</name>
        <dbReference type="ChEBI" id="CHEBI:18420"/>
    </ligand>
</feature>
<dbReference type="RefSeq" id="WP_111172232.1">
    <property type="nucleotide sequence ID" value="NZ_POUA01000776.1"/>
</dbReference>
<dbReference type="InterPro" id="IPR034603">
    <property type="entry name" value="Dipeptide_epimerase"/>
</dbReference>
<dbReference type="AlphaFoldDB" id="A0A2W2DYI3"/>
<protein>
    <recommendedName>
        <fullName evidence="7">Dipeptide epimerase</fullName>
        <ecNumber evidence="7">5.1.1.-</ecNumber>
    </recommendedName>
</protein>
<dbReference type="InterPro" id="IPR029065">
    <property type="entry name" value="Enolase_C-like"/>
</dbReference>
<dbReference type="SFLD" id="SFLDG00180">
    <property type="entry name" value="muconate_cycloisomerase"/>
    <property type="match status" value="1"/>
</dbReference>
<evidence type="ECO:0000256" key="2">
    <source>
        <dbReference type="ARBA" id="ARBA00022723"/>
    </source>
</evidence>
<keyword evidence="3 6" id="KW-0460">Magnesium</keyword>
<evidence type="ECO:0000256" key="5">
    <source>
        <dbReference type="PIRSR" id="PIRSR634603-1"/>
    </source>
</evidence>
<keyword evidence="2 6" id="KW-0479">Metal-binding</keyword>
<dbReference type="Pfam" id="PF02746">
    <property type="entry name" value="MR_MLE_N"/>
    <property type="match status" value="1"/>
</dbReference>
<feature type="domain" description="Mandelate racemase/muconate lactonizing enzyme C-terminal" evidence="8">
    <location>
        <begin position="98"/>
        <end position="193"/>
    </location>
</feature>
<evidence type="ECO:0000256" key="3">
    <source>
        <dbReference type="ARBA" id="ARBA00022842"/>
    </source>
</evidence>
<comment type="cofactor">
    <cofactor evidence="6 7">
        <name>Mg(2+)</name>
        <dbReference type="ChEBI" id="CHEBI:18420"/>
    </cofactor>
    <text evidence="6 7">Binds 1 Mg(2+) ion per subunit.</text>
</comment>
<comment type="caution">
    <text evidence="9">The sequence shown here is derived from an EMBL/GenBank/DDBJ whole genome shotgun (WGS) entry which is preliminary data.</text>
</comment>
<feature type="non-terminal residue" evidence="9">
    <location>
        <position position="1"/>
    </location>
</feature>
<dbReference type="SUPFAM" id="SSF51604">
    <property type="entry name" value="Enolase C-terminal domain-like"/>
    <property type="match status" value="1"/>
</dbReference>
<gene>
    <name evidence="9" type="ORF">C1I98_39285</name>
</gene>
<organism evidence="9 10">
    <name type="scientific">Spongiactinospora gelatinilytica</name>
    <dbReference type="NCBI Taxonomy" id="2666298"/>
    <lineage>
        <taxon>Bacteria</taxon>
        <taxon>Bacillati</taxon>
        <taxon>Actinomycetota</taxon>
        <taxon>Actinomycetes</taxon>
        <taxon>Streptosporangiales</taxon>
        <taxon>Streptosporangiaceae</taxon>
        <taxon>Spongiactinospora</taxon>
    </lineage>
</organism>
<evidence type="ECO:0000313" key="9">
    <source>
        <dbReference type="EMBL" id="PZG15503.1"/>
    </source>
</evidence>
<dbReference type="SMART" id="SM00922">
    <property type="entry name" value="MR_MLE"/>
    <property type="match status" value="1"/>
</dbReference>
<evidence type="ECO:0000256" key="6">
    <source>
        <dbReference type="PIRSR" id="PIRSR634603-3"/>
    </source>
</evidence>
<dbReference type="InterPro" id="IPR013341">
    <property type="entry name" value="Mandelate_racemase_N_dom"/>
</dbReference>
<feature type="binding site" evidence="6">
    <location>
        <position position="197"/>
    </location>
    <ligand>
        <name>Mg(2+)</name>
        <dbReference type="ChEBI" id="CHEBI:18420"/>
    </ligand>
</feature>
<dbReference type="Gene3D" id="3.20.20.120">
    <property type="entry name" value="Enolase-like C-terminal domain"/>
    <property type="match status" value="1"/>
</dbReference>
<evidence type="ECO:0000256" key="4">
    <source>
        <dbReference type="ARBA" id="ARBA00023235"/>
    </source>
</evidence>
<feature type="active site" description="Proton acceptor; specific for (S)-substrate epimerization" evidence="5">
    <location>
        <position position="221"/>
    </location>
</feature>
<dbReference type="Gene3D" id="3.30.390.10">
    <property type="entry name" value="Enolase-like, N-terminal domain"/>
    <property type="match status" value="1"/>
</dbReference>
<dbReference type="CDD" id="cd03319">
    <property type="entry name" value="L-Ala-DL-Glu_epimerase"/>
    <property type="match status" value="1"/>
</dbReference>
<feature type="binding site" evidence="6">
    <location>
        <position position="144"/>
    </location>
    <ligand>
        <name>Mg(2+)</name>
        <dbReference type="ChEBI" id="CHEBI:18420"/>
    </ligand>
</feature>
<comment type="similarity">
    <text evidence="1 7">Belongs to the mandelate racemase/muconate lactonizing enzyme family.</text>
</comment>
<evidence type="ECO:0000313" key="10">
    <source>
        <dbReference type="Proteomes" id="UP000248544"/>
    </source>
</evidence>
<dbReference type="GO" id="GO:0016855">
    <property type="term" value="F:racemase and epimerase activity, acting on amino acids and derivatives"/>
    <property type="evidence" value="ECO:0007669"/>
    <property type="project" value="UniProtKB-UniRule"/>
</dbReference>
<proteinExistence type="inferred from homology"/>
<dbReference type="Proteomes" id="UP000248544">
    <property type="component" value="Unassembled WGS sequence"/>
</dbReference>
<evidence type="ECO:0000256" key="7">
    <source>
        <dbReference type="RuleBase" id="RU366006"/>
    </source>
</evidence>